<dbReference type="Gene3D" id="3.30.300.20">
    <property type="match status" value="1"/>
</dbReference>
<comment type="caution">
    <text evidence="2">The sequence shown here is derived from an EMBL/GenBank/DDBJ whole genome shotgun (WGS) entry which is preliminary data.</text>
</comment>
<dbReference type="RefSeq" id="WP_299218039.1">
    <property type="nucleotide sequence ID" value="NZ_JBDGHN010000005.1"/>
</dbReference>
<gene>
    <name evidence="2" type="ORF">AAIR29_11220</name>
</gene>
<sequence>MKTLYSTKATVTGGRMGTAKLSDSDLEINMAPPGGNKEGNNPEQLLAMGYAACFDSALGVVKKMEEASFASTTETSVDLLQGDNHDYKLAVKIHVIADSTDLSADEVQKLVQKANEVCPYSKATKGNIDIEVTSEVKS</sequence>
<dbReference type="InterPro" id="IPR019953">
    <property type="entry name" value="OHR"/>
</dbReference>
<dbReference type="NCBIfam" id="TIGR03561">
    <property type="entry name" value="organ_hyd_perox"/>
    <property type="match status" value="1"/>
</dbReference>
<protein>
    <submittedName>
        <fullName evidence="2">Ohr family peroxiredoxin</fullName>
    </submittedName>
</protein>
<proteinExistence type="inferred from homology"/>
<dbReference type="InterPro" id="IPR036102">
    <property type="entry name" value="OsmC/Ohrsf"/>
</dbReference>
<keyword evidence="3" id="KW-1185">Reference proteome</keyword>
<dbReference type="Pfam" id="PF02566">
    <property type="entry name" value="OsmC"/>
    <property type="match status" value="1"/>
</dbReference>
<comment type="similarity">
    <text evidence="1">Belongs to the OsmC/Ohr family.</text>
</comment>
<evidence type="ECO:0000256" key="1">
    <source>
        <dbReference type="ARBA" id="ARBA00007378"/>
    </source>
</evidence>
<dbReference type="Gene3D" id="2.20.25.10">
    <property type="match status" value="1"/>
</dbReference>
<dbReference type="Proteomes" id="UP001461960">
    <property type="component" value="Unassembled WGS sequence"/>
</dbReference>
<accession>A0ABU9X9V9</accession>
<organism evidence="2 3">
    <name type="scientific">Psychrobacter saeujeotis</name>
    <dbReference type="NCBI Taxonomy" id="3143436"/>
    <lineage>
        <taxon>Bacteria</taxon>
        <taxon>Pseudomonadati</taxon>
        <taxon>Pseudomonadota</taxon>
        <taxon>Gammaproteobacteria</taxon>
        <taxon>Moraxellales</taxon>
        <taxon>Moraxellaceae</taxon>
        <taxon>Psychrobacter</taxon>
    </lineage>
</organism>
<reference evidence="2 3" key="1">
    <citation type="submission" date="2024-05" db="EMBL/GenBank/DDBJ databases">
        <authorList>
            <person name="Kim H.-Y."/>
            <person name="Kim E."/>
            <person name="Cai Y."/>
            <person name="Yang S.-M."/>
            <person name="Lee W."/>
        </authorList>
    </citation>
    <scope>NUCLEOTIDE SEQUENCE [LARGE SCALE GENOMIC DNA]</scope>
    <source>
        <strain evidence="2 3">FBL11</strain>
    </source>
</reference>
<dbReference type="EMBL" id="JBDGHN010000005">
    <property type="protein sequence ID" value="MEN2752202.1"/>
    <property type="molecule type" value="Genomic_DNA"/>
</dbReference>
<evidence type="ECO:0000313" key="2">
    <source>
        <dbReference type="EMBL" id="MEN2752202.1"/>
    </source>
</evidence>
<evidence type="ECO:0000313" key="3">
    <source>
        <dbReference type="Proteomes" id="UP001461960"/>
    </source>
</evidence>
<name>A0ABU9X9V9_9GAMM</name>
<dbReference type="PANTHER" id="PTHR33797">
    <property type="entry name" value="ORGANIC HYDROPEROXIDE RESISTANCE PROTEIN-LIKE"/>
    <property type="match status" value="1"/>
</dbReference>
<dbReference type="PANTHER" id="PTHR33797:SF2">
    <property type="entry name" value="ORGANIC HYDROPEROXIDE RESISTANCE PROTEIN-LIKE"/>
    <property type="match status" value="1"/>
</dbReference>
<dbReference type="InterPro" id="IPR003718">
    <property type="entry name" value="OsmC/Ohr_fam"/>
</dbReference>
<dbReference type="InterPro" id="IPR015946">
    <property type="entry name" value="KH_dom-like_a/b"/>
</dbReference>
<dbReference type="SUPFAM" id="SSF82784">
    <property type="entry name" value="OsmC-like"/>
    <property type="match status" value="1"/>
</dbReference>